<evidence type="ECO:0000256" key="1">
    <source>
        <dbReference type="ARBA" id="ARBA00004429"/>
    </source>
</evidence>
<feature type="transmembrane region" description="Helical" evidence="10">
    <location>
        <begin position="101"/>
        <end position="121"/>
    </location>
</feature>
<evidence type="ECO:0000313" key="14">
    <source>
        <dbReference type="Proteomes" id="UP000435649"/>
    </source>
</evidence>
<keyword evidence="9" id="KW-0378">Hydrolase</keyword>
<evidence type="ECO:0000256" key="7">
    <source>
        <dbReference type="ARBA" id="ARBA00023136"/>
    </source>
</evidence>
<dbReference type="InterPro" id="IPR014032">
    <property type="entry name" value="Peptidase_A24A_bac"/>
</dbReference>
<dbReference type="AlphaFoldDB" id="A0A844G0R5"/>
<evidence type="ECO:0000256" key="4">
    <source>
        <dbReference type="ARBA" id="ARBA00022519"/>
    </source>
</evidence>
<comment type="caution">
    <text evidence="13">The sequence shown here is derived from an EMBL/GenBank/DDBJ whole genome shotgun (WGS) entry which is preliminary data.</text>
</comment>
<evidence type="ECO:0000256" key="5">
    <source>
        <dbReference type="ARBA" id="ARBA00022692"/>
    </source>
</evidence>
<dbReference type="GO" id="GO:0008168">
    <property type="term" value="F:methyltransferase activity"/>
    <property type="evidence" value="ECO:0007669"/>
    <property type="project" value="UniProtKB-KW"/>
</dbReference>
<dbReference type="Pfam" id="PF06750">
    <property type="entry name" value="A24_N_bact"/>
    <property type="match status" value="1"/>
</dbReference>
<keyword evidence="9" id="KW-0511">Multifunctional enzyme</keyword>
<proteinExistence type="inferred from homology"/>
<feature type="transmembrane region" description="Helical" evidence="10">
    <location>
        <begin position="184"/>
        <end position="209"/>
    </location>
</feature>
<dbReference type="PRINTS" id="PR00864">
    <property type="entry name" value="PREPILNPTASE"/>
</dbReference>
<evidence type="ECO:0000256" key="6">
    <source>
        <dbReference type="ARBA" id="ARBA00022989"/>
    </source>
</evidence>
<keyword evidence="7 10" id="KW-0472">Membrane</keyword>
<keyword evidence="6 10" id="KW-1133">Transmembrane helix</keyword>
<evidence type="ECO:0000256" key="2">
    <source>
        <dbReference type="ARBA" id="ARBA00005801"/>
    </source>
</evidence>
<dbReference type="EC" id="2.1.1.-" evidence="9"/>
<comment type="subcellular location">
    <subcellularLocation>
        <location evidence="1">Cell inner membrane</location>
        <topology evidence="1">Multi-pass membrane protein</topology>
    </subcellularLocation>
    <subcellularLocation>
        <location evidence="9">Cell membrane</location>
        <topology evidence="9">Multi-pass membrane protein</topology>
    </subcellularLocation>
</comment>
<protein>
    <recommendedName>
        <fullName evidence="9">Prepilin leader peptidase/N-methyltransferase</fullName>
        <ecNumber evidence="9">2.1.1.-</ecNumber>
        <ecNumber evidence="9">3.4.23.43</ecNumber>
    </recommendedName>
</protein>
<name>A0A844G0R5_9BACT</name>
<feature type="domain" description="Prepilin peptidase A24 N-terminal" evidence="12">
    <location>
        <begin position="36"/>
        <end position="118"/>
    </location>
</feature>
<reference evidence="13 14" key="1">
    <citation type="submission" date="2019-08" db="EMBL/GenBank/DDBJ databases">
        <title>In-depth cultivation of the pig gut microbiome towards novel bacterial diversity and tailored functional studies.</title>
        <authorList>
            <person name="Wylensek D."/>
            <person name="Hitch T.C.A."/>
            <person name="Clavel T."/>
        </authorList>
    </citation>
    <scope>NUCLEOTIDE SEQUENCE [LARGE SCALE GENOMIC DNA]</scope>
    <source>
        <strain evidence="13 14">BBE-744-WT-12</strain>
    </source>
</reference>
<comment type="similarity">
    <text evidence="2 8">Belongs to the peptidase A24 family.</text>
</comment>
<dbReference type="GO" id="GO:0006465">
    <property type="term" value="P:signal peptide processing"/>
    <property type="evidence" value="ECO:0007669"/>
    <property type="project" value="TreeGrafter"/>
</dbReference>
<evidence type="ECO:0000313" key="13">
    <source>
        <dbReference type="EMBL" id="MST96733.1"/>
    </source>
</evidence>
<organism evidence="13 14">
    <name type="scientific">Victivallis lenta</name>
    <dbReference type="NCBI Taxonomy" id="2606640"/>
    <lineage>
        <taxon>Bacteria</taxon>
        <taxon>Pseudomonadati</taxon>
        <taxon>Lentisphaerota</taxon>
        <taxon>Lentisphaeria</taxon>
        <taxon>Victivallales</taxon>
        <taxon>Victivallaceae</taxon>
        <taxon>Victivallis</taxon>
    </lineage>
</organism>
<keyword evidence="9" id="KW-0808">Transferase</keyword>
<feature type="transmembrane region" description="Helical" evidence="10">
    <location>
        <begin position="263"/>
        <end position="281"/>
    </location>
</feature>
<evidence type="ECO:0000256" key="3">
    <source>
        <dbReference type="ARBA" id="ARBA00022475"/>
    </source>
</evidence>
<comment type="catalytic activity">
    <reaction evidence="9">
        <text>Typically cleaves a -Gly-|-Phe- bond to release an N-terminal, basic peptide of 5-8 residues from type IV prepilin, and then N-methylates the new N-terminal amino group, the methyl donor being S-adenosyl-L-methionine.</text>
        <dbReference type="EC" id="3.4.23.43"/>
    </reaction>
</comment>
<dbReference type="Pfam" id="PF01478">
    <property type="entry name" value="Peptidase_A24"/>
    <property type="match status" value="1"/>
</dbReference>
<evidence type="ECO:0000259" key="11">
    <source>
        <dbReference type="Pfam" id="PF01478"/>
    </source>
</evidence>
<evidence type="ECO:0000256" key="10">
    <source>
        <dbReference type="SAM" id="Phobius"/>
    </source>
</evidence>
<feature type="transmembrane region" description="Helical" evidence="10">
    <location>
        <begin position="25"/>
        <end position="49"/>
    </location>
</feature>
<dbReference type="Gene3D" id="1.20.120.1220">
    <property type="match status" value="1"/>
</dbReference>
<dbReference type="EMBL" id="VUNS01000005">
    <property type="protein sequence ID" value="MST96733.1"/>
    <property type="molecule type" value="Genomic_DNA"/>
</dbReference>
<feature type="transmembrane region" description="Helical" evidence="10">
    <location>
        <begin position="221"/>
        <end position="251"/>
    </location>
</feature>
<dbReference type="Proteomes" id="UP000435649">
    <property type="component" value="Unassembled WGS sequence"/>
</dbReference>
<comment type="function">
    <text evidence="9">Plays an essential role in type IV pili and type II pseudopili formation by proteolytically removing the leader sequence from substrate proteins and subsequently monomethylating the alpha-amino group of the newly exposed N-terminal phenylalanine.</text>
</comment>
<feature type="transmembrane region" description="Helical" evidence="10">
    <location>
        <begin position="127"/>
        <end position="145"/>
    </location>
</feature>
<keyword evidence="3" id="KW-1003">Cell membrane</keyword>
<dbReference type="EC" id="3.4.23.43" evidence="9"/>
<gene>
    <name evidence="13" type="ORF">FYJ85_06705</name>
</gene>
<accession>A0A844G0R5</accession>
<keyword evidence="9" id="KW-0489">Methyltransferase</keyword>
<dbReference type="InterPro" id="IPR010627">
    <property type="entry name" value="Prepilin_pept_A24_N"/>
</dbReference>
<dbReference type="GO" id="GO:0004190">
    <property type="term" value="F:aspartic-type endopeptidase activity"/>
    <property type="evidence" value="ECO:0007669"/>
    <property type="project" value="UniProtKB-EC"/>
</dbReference>
<dbReference type="GO" id="GO:0032259">
    <property type="term" value="P:methylation"/>
    <property type="evidence" value="ECO:0007669"/>
    <property type="project" value="UniProtKB-KW"/>
</dbReference>
<evidence type="ECO:0000259" key="12">
    <source>
        <dbReference type="Pfam" id="PF06750"/>
    </source>
</evidence>
<keyword evidence="5 9" id="KW-0812">Transmembrane</keyword>
<keyword evidence="4" id="KW-0997">Cell inner membrane</keyword>
<dbReference type="GO" id="GO:0005886">
    <property type="term" value="C:plasma membrane"/>
    <property type="evidence" value="ECO:0007669"/>
    <property type="project" value="UniProtKB-SubCell"/>
</dbReference>
<dbReference type="PANTHER" id="PTHR30487">
    <property type="entry name" value="TYPE 4 PREPILIN-LIKE PROTEINS LEADER PEPTIDE-PROCESSING ENZYME"/>
    <property type="match status" value="1"/>
</dbReference>
<keyword evidence="14" id="KW-1185">Reference proteome</keyword>
<dbReference type="InterPro" id="IPR000045">
    <property type="entry name" value="Prepilin_IV_endopep_pep"/>
</dbReference>
<dbReference type="InterPro" id="IPR050882">
    <property type="entry name" value="Prepilin_peptidase/N-MTase"/>
</dbReference>
<evidence type="ECO:0000256" key="8">
    <source>
        <dbReference type="RuleBase" id="RU003793"/>
    </source>
</evidence>
<feature type="domain" description="Prepilin type IV endopeptidase peptidase" evidence="11">
    <location>
        <begin position="135"/>
        <end position="250"/>
    </location>
</feature>
<dbReference type="PANTHER" id="PTHR30487:SF0">
    <property type="entry name" value="PREPILIN LEADER PEPTIDASE_N-METHYLTRANSFERASE-RELATED"/>
    <property type="match status" value="1"/>
</dbReference>
<evidence type="ECO:0000256" key="9">
    <source>
        <dbReference type="RuleBase" id="RU003794"/>
    </source>
</evidence>
<keyword evidence="9" id="KW-0645">Protease</keyword>
<dbReference type="RefSeq" id="WP_106052345.1">
    <property type="nucleotide sequence ID" value="NZ_CALXOB010000044.1"/>
</dbReference>
<sequence>MLNLLRLTDGSNYYWWTRAGFSDDYVVWFFVFSSFLFGSCLGSFLNVCIWRMPLGESIVTAPSHCPKCGTPIRWFDNIPVVSYLALRGRCRSCKAPISPRYVIVEALTGILFALLLFKVGATQQPPFTLLLYFTMTLLCITTIWIDFEHRLIPDATTYPAILFGLAASAAFPSVWGVSNHLLSGAYALISGAAAGGALALFAIVGRAVSGREVLGWGDVKFVTAAGILLGLPGACFAVLAGSLLGSLYGVFRAFRSRRKLSRVTVPLGPFLAFGCFAWMFAGEKLLRWYLGFFPNFES</sequence>
<feature type="transmembrane region" description="Helical" evidence="10">
    <location>
        <begin position="157"/>
        <end position="178"/>
    </location>
</feature>